<dbReference type="STRING" id="279824.SAMN03080617_02974"/>
<dbReference type="Proteomes" id="UP000198756">
    <property type="component" value="Unassembled WGS sequence"/>
</dbReference>
<protein>
    <recommendedName>
        <fullName evidence="3">DUF4286 domain-containing protein</fullName>
    </recommendedName>
</protein>
<evidence type="ECO:0000313" key="1">
    <source>
        <dbReference type="EMBL" id="SDA87411.1"/>
    </source>
</evidence>
<sequence>MILYNITINVSPDIEQDFILWMKSTHIPEVMETGIFHEHKFFRLIHDTDDGSTNYCIQFFTESLKLMMEYESKHAPGLRTKTQSRYKDKAIAFRTLLETI</sequence>
<dbReference type="OrthoDB" id="1121837at2"/>
<accession>A0A1G5YY02</accession>
<name>A0A1G5YY02_9BACT</name>
<reference evidence="2" key="1">
    <citation type="submission" date="2016-10" db="EMBL/GenBank/DDBJ databases">
        <authorList>
            <person name="Varghese N."/>
            <person name="Submissions S."/>
        </authorList>
    </citation>
    <scope>NUCLEOTIDE SEQUENCE [LARGE SCALE GENOMIC DNA]</scope>
    <source>
        <strain evidence="2">DSM 22703</strain>
    </source>
</reference>
<keyword evidence="2" id="KW-1185">Reference proteome</keyword>
<dbReference type="Pfam" id="PF14114">
    <property type="entry name" value="DUF4286"/>
    <property type="match status" value="1"/>
</dbReference>
<evidence type="ECO:0008006" key="3">
    <source>
        <dbReference type="Google" id="ProtNLM"/>
    </source>
</evidence>
<dbReference type="InterPro" id="IPR025563">
    <property type="entry name" value="DUF4286"/>
</dbReference>
<proteinExistence type="predicted"/>
<gene>
    <name evidence="1" type="ORF">SAMN03080617_02974</name>
</gene>
<evidence type="ECO:0000313" key="2">
    <source>
        <dbReference type="Proteomes" id="UP000198756"/>
    </source>
</evidence>
<dbReference type="EMBL" id="FMXE01000022">
    <property type="protein sequence ID" value="SDA87411.1"/>
    <property type="molecule type" value="Genomic_DNA"/>
</dbReference>
<dbReference type="RefSeq" id="WP_092731324.1">
    <property type="nucleotide sequence ID" value="NZ_FMXE01000022.1"/>
</dbReference>
<dbReference type="AlphaFoldDB" id="A0A1G5YY02"/>
<organism evidence="1 2">
    <name type="scientific">Algoriphagus alkaliphilus</name>
    <dbReference type="NCBI Taxonomy" id="279824"/>
    <lineage>
        <taxon>Bacteria</taxon>
        <taxon>Pseudomonadati</taxon>
        <taxon>Bacteroidota</taxon>
        <taxon>Cytophagia</taxon>
        <taxon>Cytophagales</taxon>
        <taxon>Cyclobacteriaceae</taxon>
        <taxon>Algoriphagus</taxon>
    </lineage>
</organism>